<dbReference type="InterPro" id="IPR036058">
    <property type="entry name" value="Kazal_dom_sf"/>
</dbReference>
<dbReference type="InterPro" id="IPR002350">
    <property type="entry name" value="Kazal_dom"/>
</dbReference>
<evidence type="ECO:0000256" key="1">
    <source>
        <dbReference type="ARBA" id="ARBA00022690"/>
    </source>
</evidence>
<evidence type="ECO:0000313" key="6">
    <source>
        <dbReference type="Proteomes" id="UP000887567"/>
    </source>
</evidence>
<dbReference type="CDD" id="cd00104">
    <property type="entry name" value="KAZAL_FS"/>
    <property type="match status" value="1"/>
</dbReference>
<dbReference type="SUPFAM" id="SSF100895">
    <property type="entry name" value="Kazal-type serine protease inhibitors"/>
    <property type="match status" value="1"/>
</dbReference>
<dbReference type="Proteomes" id="UP000887567">
    <property type="component" value="Unplaced"/>
</dbReference>
<dbReference type="PROSITE" id="PS51465">
    <property type="entry name" value="KAZAL_2"/>
    <property type="match status" value="1"/>
</dbReference>
<evidence type="ECO:0000256" key="3">
    <source>
        <dbReference type="ARBA" id="ARBA00023157"/>
    </source>
</evidence>
<organism evidence="5 6">
    <name type="scientific">Exaiptasia diaphana</name>
    <name type="common">Tropical sea anemone</name>
    <name type="synonym">Aiptasia pulchella</name>
    <dbReference type="NCBI Taxonomy" id="2652724"/>
    <lineage>
        <taxon>Eukaryota</taxon>
        <taxon>Metazoa</taxon>
        <taxon>Cnidaria</taxon>
        <taxon>Anthozoa</taxon>
        <taxon>Hexacorallia</taxon>
        <taxon>Actiniaria</taxon>
        <taxon>Aiptasiidae</taxon>
        <taxon>Exaiptasia</taxon>
    </lineage>
</organism>
<dbReference type="OrthoDB" id="5988724at2759"/>
<dbReference type="GeneID" id="110236097"/>
<dbReference type="RefSeq" id="XP_028513989.1">
    <property type="nucleotide sequence ID" value="XM_028658188.1"/>
</dbReference>
<name>A0A913YG10_EXADI</name>
<dbReference type="PANTHER" id="PTHR10913:SF45">
    <property type="entry name" value="FOLLISTATIN, ISOFORM A-RELATED"/>
    <property type="match status" value="1"/>
</dbReference>
<dbReference type="SMART" id="SM00280">
    <property type="entry name" value="KAZAL"/>
    <property type="match status" value="1"/>
</dbReference>
<protein>
    <recommendedName>
        <fullName evidence="4">Kazal-like domain-containing protein</fullName>
    </recommendedName>
</protein>
<keyword evidence="3" id="KW-1015">Disulfide bond</keyword>
<feature type="domain" description="Kazal-like" evidence="4">
    <location>
        <begin position="71"/>
        <end position="125"/>
    </location>
</feature>
<dbReference type="Gene3D" id="3.30.60.30">
    <property type="match status" value="1"/>
</dbReference>
<dbReference type="GO" id="GO:0005576">
    <property type="term" value="C:extracellular region"/>
    <property type="evidence" value="ECO:0007669"/>
    <property type="project" value="TreeGrafter"/>
</dbReference>
<dbReference type="EnsemblMetazoa" id="XM_028658188.1">
    <property type="protein sequence ID" value="XP_028513989.1"/>
    <property type="gene ID" value="LOC110236097"/>
</dbReference>
<keyword evidence="1" id="KW-0646">Protease inhibitor</keyword>
<dbReference type="Pfam" id="PF07648">
    <property type="entry name" value="Kazal_2"/>
    <property type="match status" value="1"/>
</dbReference>
<dbReference type="PANTHER" id="PTHR10913">
    <property type="entry name" value="FOLLISTATIN-RELATED"/>
    <property type="match status" value="1"/>
</dbReference>
<keyword evidence="2" id="KW-0722">Serine protease inhibitor</keyword>
<keyword evidence="6" id="KW-1185">Reference proteome</keyword>
<accession>A0A913YG10</accession>
<dbReference type="InterPro" id="IPR050653">
    <property type="entry name" value="Prot_Inhib_GrowthFact_Antg"/>
</dbReference>
<dbReference type="OMA" id="LITEPCE"/>
<dbReference type="FunFam" id="3.30.60.30:FF:000040">
    <property type="entry name" value="Agrin, putative"/>
    <property type="match status" value="1"/>
</dbReference>
<evidence type="ECO:0000256" key="2">
    <source>
        <dbReference type="ARBA" id="ARBA00022900"/>
    </source>
</evidence>
<evidence type="ECO:0000259" key="4">
    <source>
        <dbReference type="PROSITE" id="PS51465"/>
    </source>
</evidence>
<dbReference type="KEGG" id="epa:110236097"/>
<reference evidence="5" key="1">
    <citation type="submission" date="2022-11" db="UniProtKB">
        <authorList>
            <consortium name="EnsemblMetazoa"/>
        </authorList>
    </citation>
    <scope>IDENTIFICATION</scope>
</reference>
<sequence>MSIFRQEVGMCTVEQGCDPIVACSSINSSSIDLKSCKVHCCKGDNCNRPTITSDPCDNVTCPFYGMCKTDMSGNTTCECPTVCTMDYTPVCGSDGVTYGNLCGMKAAACASEQMITVKHNGECKK</sequence>
<evidence type="ECO:0000313" key="5">
    <source>
        <dbReference type="EnsemblMetazoa" id="XP_028513989.1"/>
    </source>
</evidence>
<proteinExistence type="predicted"/>
<dbReference type="AlphaFoldDB" id="A0A913YG10"/>
<dbReference type="GO" id="GO:0030154">
    <property type="term" value="P:cell differentiation"/>
    <property type="evidence" value="ECO:0007669"/>
    <property type="project" value="TreeGrafter"/>
</dbReference>